<name>A0A8X6QTG0_NEPPI</name>
<dbReference type="AlphaFoldDB" id="A0A8X6QTG0"/>
<comment type="caution">
    <text evidence="1">The sequence shown here is derived from an EMBL/GenBank/DDBJ whole genome shotgun (WGS) entry which is preliminary data.</text>
</comment>
<dbReference type="EMBL" id="BMAW01132298">
    <property type="protein sequence ID" value="GFU42955.1"/>
    <property type="molecule type" value="Genomic_DNA"/>
</dbReference>
<evidence type="ECO:0000313" key="1">
    <source>
        <dbReference type="EMBL" id="GFU42955.1"/>
    </source>
</evidence>
<evidence type="ECO:0000313" key="2">
    <source>
        <dbReference type="Proteomes" id="UP000887013"/>
    </source>
</evidence>
<proteinExistence type="predicted"/>
<dbReference type="OrthoDB" id="10422298at2759"/>
<dbReference type="Proteomes" id="UP000887013">
    <property type="component" value="Unassembled WGS sequence"/>
</dbReference>
<accession>A0A8X6QTG0</accession>
<reference evidence="1" key="1">
    <citation type="submission" date="2020-08" db="EMBL/GenBank/DDBJ databases">
        <title>Multicomponent nature underlies the extraordinary mechanical properties of spider dragline silk.</title>
        <authorList>
            <person name="Kono N."/>
            <person name="Nakamura H."/>
            <person name="Mori M."/>
            <person name="Yoshida Y."/>
            <person name="Ohtoshi R."/>
            <person name="Malay A.D."/>
            <person name="Moran D.A.P."/>
            <person name="Tomita M."/>
            <person name="Numata K."/>
            <person name="Arakawa K."/>
        </authorList>
    </citation>
    <scope>NUCLEOTIDE SEQUENCE</scope>
</reference>
<organism evidence="1 2">
    <name type="scientific">Nephila pilipes</name>
    <name type="common">Giant wood spider</name>
    <name type="synonym">Nephila maculata</name>
    <dbReference type="NCBI Taxonomy" id="299642"/>
    <lineage>
        <taxon>Eukaryota</taxon>
        <taxon>Metazoa</taxon>
        <taxon>Ecdysozoa</taxon>
        <taxon>Arthropoda</taxon>
        <taxon>Chelicerata</taxon>
        <taxon>Arachnida</taxon>
        <taxon>Araneae</taxon>
        <taxon>Araneomorphae</taxon>
        <taxon>Entelegynae</taxon>
        <taxon>Araneoidea</taxon>
        <taxon>Nephilidae</taxon>
        <taxon>Nephila</taxon>
    </lineage>
</organism>
<sequence length="98" mass="11114">MDDSLLSIKAQLLLVKSIKTSAFSFDLMRGQMRRFYEKRQAYVSPHTNVNIPHHFHANSPEAVDQAFTVSNLGFGITSERTLQPTCIGICRLLYLLIT</sequence>
<protein>
    <submittedName>
        <fullName evidence="1">Uncharacterized protein</fullName>
    </submittedName>
</protein>
<gene>
    <name evidence="1" type="ORF">NPIL_190821</name>
</gene>
<keyword evidence="2" id="KW-1185">Reference proteome</keyword>